<dbReference type="EMBL" id="CP144528">
    <property type="protein sequence ID" value="WWC73121.1"/>
    <property type="molecule type" value="Genomic_DNA"/>
</dbReference>
<dbReference type="RefSeq" id="XP_019009809.1">
    <property type="nucleotide sequence ID" value="XM_019157091.1"/>
</dbReference>
<evidence type="ECO:0000313" key="3">
    <source>
        <dbReference type="EMBL" id="OCF48590.1"/>
    </source>
</evidence>
<dbReference type="OrthoDB" id="2564987at2759"/>
<evidence type="ECO:0008006" key="6">
    <source>
        <dbReference type="Google" id="ProtNLM"/>
    </source>
</evidence>
<keyword evidence="2" id="KW-0732">Signal</keyword>
<protein>
    <recommendedName>
        <fullName evidence="6">Barwin domain-containing protein</fullName>
    </recommendedName>
</protein>
<evidence type="ECO:0000256" key="2">
    <source>
        <dbReference type="SAM" id="SignalP"/>
    </source>
</evidence>
<dbReference type="STRING" id="1296096.A0A1B9HZA9"/>
<feature type="compositionally biased region" description="Low complexity" evidence="1">
    <location>
        <begin position="203"/>
        <end position="242"/>
    </location>
</feature>
<feature type="region of interest" description="Disordered" evidence="1">
    <location>
        <begin position="180"/>
        <end position="351"/>
    </location>
</feature>
<reference evidence="4" key="4">
    <citation type="submission" date="2024-02" db="EMBL/GenBank/DDBJ databases">
        <title>Comparative genomics of Cryptococcus and Kwoniella reveals pathogenesis evolution and contrasting modes of karyotype evolution via chromosome fusion or intercentromeric recombination.</title>
        <authorList>
            <person name="Coelho M.A."/>
            <person name="David-Palma M."/>
            <person name="Shea T."/>
            <person name="Bowers K."/>
            <person name="McGinley-Smith S."/>
            <person name="Mohammad A.W."/>
            <person name="Gnirke A."/>
            <person name="Yurkov A.M."/>
            <person name="Nowrousian M."/>
            <person name="Sun S."/>
            <person name="Cuomo C.A."/>
            <person name="Heitman J."/>
        </authorList>
    </citation>
    <scope>NUCLEOTIDE SEQUENCE</scope>
    <source>
        <strain evidence="4">CBS 10737</strain>
    </source>
</reference>
<reference evidence="3" key="3">
    <citation type="submission" date="2016-07" db="EMBL/GenBank/DDBJ databases">
        <title>Evolution of pathogenesis and genome organization in the Tremellales.</title>
        <authorList>
            <person name="Cuomo C."/>
            <person name="Litvintseva A."/>
            <person name="Heitman J."/>
            <person name="Chen Y."/>
            <person name="Sun S."/>
            <person name="Springer D."/>
            <person name="Dromer F."/>
            <person name="Young S."/>
            <person name="Zeng Q."/>
            <person name="Chapman S."/>
            <person name="Gujja S."/>
            <person name="Saif S."/>
            <person name="Birren B."/>
        </authorList>
    </citation>
    <scope>NUCLEOTIDE SEQUENCE</scope>
    <source>
        <strain evidence="3">CBS 10737</strain>
    </source>
</reference>
<feature type="signal peptide" evidence="2">
    <location>
        <begin position="1"/>
        <end position="19"/>
    </location>
</feature>
<feature type="chain" id="PRO_5008628211" description="Barwin domain-containing protein" evidence="2">
    <location>
        <begin position="20"/>
        <end position="351"/>
    </location>
</feature>
<evidence type="ECO:0000313" key="4">
    <source>
        <dbReference type="EMBL" id="WWC73121.1"/>
    </source>
</evidence>
<reference evidence="4" key="2">
    <citation type="submission" date="2013-07" db="EMBL/GenBank/DDBJ databases">
        <authorList>
            <consortium name="The Broad Institute Genome Sequencing Platform"/>
            <person name="Cuomo C."/>
            <person name="Litvintseva A."/>
            <person name="Chen Y."/>
            <person name="Heitman J."/>
            <person name="Sun S."/>
            <person name="Springer D."/>
            <person name="Dromer F."/>
            <person name="Young S.K."/>
            <person name="Zeng Q."/>
            <person name="Gargeya S."/>
            <person name="Fitzgerald M."/>
            <person name="Abouelleil A."/>
            <person name="Alvarado L."/>
            <person name="Berlin A.M."/>
            <person name="Chapman S.B."/>
            <person name="Dewar J."/>
            <person name="Goldberg J."/>
            <person name="Griggs A."/>
            <person name="Gujja S."/>
            <person name="Hansen M."/>
            <person name="Howarth C."/>
            <person name="Imamovic A."/>
            <person name="Larimer J."/>
            <person name="McCowan C."/>
            <person name="Murphy C."/>
            <person name="Pearson M."/>
            <person name="Priest M."/>
            <person name="Roberts A."/>
            <person name="Saif S."/>
            <person name="Shea T."/>
            <person name="Sykes S."/>
            <person name="Wortman J."/>
            <person name="Nusbaum C."/>
            <person name="Birren B."/>
        </authorList>
    </citation>
    <scope>NUCLEOTIDE SEQUENCE</scope>
    <source>
        <strain evidence="4">CBS 10737</strain>
    </source>
</reference>
<accession>A0A1B9HZA9</accession>
<feature type="compositionally biased region" description="Polar residues" evidence="1">
    <location>
        <begin position="249"/>
        <end position="260"/>
    </location>
</feature>
<keyword evidence="5" id="KW-1185">Reference proteome</keyword>
<gene>
    <name evidence="3" type="ORF">I206_05369</name>
    <name evidence="4" type="ORF">I206_107087</name>
</gene>
<dbReference type="KEGG" id="kpin:30173738"/>
<proteinExistence type="predicted"/>
<name>A0A1B9HZA9_9TREE</name>
<evidence type="ECO:0000256" key="1">
    <source>
        <dbReference type="SAM" id="MobiDB-lite"/>
    </source>
</evidence>
<dbReference type="AlphaFoldDB" id="A0A1B9HZA9"/>
<sequence length="351" mass="37010">MFSYYTLFALFLLLPLILGGTPHAATPESGVIWSVSDGQNGVGNPYYYNGIGEDPCASVKQDYDVVVSERTACGYETGKGGGVIVALDQDVILNDPNTWCGREVRITDPWGKIYTFSGGSLVIGEACAGCTGKPWIDLSSIVNTEIAGGNCANQIGLQTEGTSIPPITIEVLENVIPGFEYSGTESPSNPDTDAHKWSEKSGNSASSTTTNNNYSTLTQSQNAGYTSLSTSSNVNNVSTTYSDPDKSAYNPNTETSTTKVETGPPAYTSATETTTIQTSIPTYDSSTTSLPADSGTAATSQRGGRRPPGAYQNDNPNVGLFAEGAKDQIESESGSGSGTGRCERKRRRSRL</sequence>
<feature type="compositionally biased region" description="Low complexity" evidence="1">
    <location>
        <begin position="265"/>
        <end position="283"/>
    </location>
</feature>
<feature type="compositionally biased region" description="Polar residues" evidence="1">
    <location>
        <begin position="284"/>
        <end position="302"/>
    </location>
</feature>
<dbReference type="Proteomes" id="UP000094020">
    <property type="component" value="Chromosome 10"/>
</dbReference>
<evidence type="ECO:0000313" key="5">
    <source>
        <dbReference type="Proteomes" id="UP000094020"/>
    </source>
</evidence>
<reference evidence="3" key="1">
    <citation type="submission" date="2013-07" db="EMBL/GenBank/DDBJ databases">
        <title>The Genome Sequence of Cryptococcus pinus CBS10737.</title>
        <authorList>
            <consortium name="The Broad Institute Genome Sequencing Platform"/>
            <person name="Cuomo C."/>
            <person name="Litvintseva A."/>
            <person name="Chen Y."/>
            <person name="Heitman J."/>
            <person name="Sun S."/>
            <person name="Springer D."/>
            <person name="Dromer F."/>
            <person name="Young S.K."/>
            <person name="Zeng Q."/>
            <person name="Gargeya S."/>
            <person name="Fitzgerald M."/>
            <person name="Abouelleil A."/>
            <person name="Alvarado L."/>
            <person name="Berlin A.M."/>
            <person name="Chapman S.B."/>
            <person name="Dewar J."/>
            <person name="Goldberg J."/>
            <person name="Griggs A."/>
            <person name="Gujja S."/>
            <person name="Hansen M."/>
            <person name="Howarth C."/>
            <person name="Imamovic A."/>
            <person name="Larimer J."/>
            <person name="McCowan C."/>
            <person name="Murphy C."/>
            <person name="Pearson M."/>
            <person name="Priest M."/>
            <person name="Roberts A."/>
            <person name="Saif S."/>
            <person name="Shea T."/>
            <person name="Sykes S."/>
            <person name="Wortman J."/>
            <person name="Nusbaum C."/>
            <person name="Birren B."/>
        </authorList>
    </citation>
    <scope>NUCLEOTIDE SEQUENCE [LARGE SCALE GENOMIC DNA]</scope>
    <source>
        <strain evidence="3">CBS 10737</strain>
    </source>
</reference>
<dbReference type="GeneID" id="30173738"/>
<dbReference type="EMBL" id="KI894013">
    <property type="protein sequence ID" value="OCF48590.1"/>
    <property type="molecule type" value="Genomic_DNA"/>
</dbReference>
<organism evidence="3">
    <name type="scientific">Kwoniella pini CBS 10737</name>
    <dbReference type="NCBI Taxonomy" id="1296096"/>
    <lineage>
        <taxon>Eukaryota</taxon>
        <taxon>Fungi</taxon>
        <taxon>Dikarya</taxon>
        <taxon>Basidiomycota</taxon>
        <taxon>Agaricomycotina</taxon>
        <taxon>Tremellomycetes</taxon>
        <taxon>Tremellales</taxon>
        <taxon>Cryptococcaceae</taxon>
        <taxon>Kwoniella</taxon>
    </lineage>
</organism>